<protein>
    <recommendedName>
        <fullName evidence="3">DUF4365 domain-containing protein</fullName>
    </recommendedName>
</protein>
<name>A0A422QNB3_9BURK</name>
<evidence type="ECO:0000313" key="2">
    <source>
        <dbReference type="Proteomes" id="UP000283254"/>
    </source>
</evidence>
<accession>A0A422QNB3</accession>
<comment type="caution">
    <text evidence="1">The sequence shown here is derived from an EMBL/GenBank/DDBJ whole genome shotgun (WGS) entry which is preliminary data.</text>
</comment>
<dbReference type="AlphaFoldDB" id="A0A422QNB3"/>
<dbReference type="RefSeq" id="WP_123068812.1">
    <property type="nucleotide sequence ID" value="NZ_JSAB01000058.1"/>
</dbReference>
<sequence length="215" mass="24507">MSYKTIPAQFLYIGAAGEHHVMSECFRNCYEAFKLPIDKGFDLVVTRAYVHFDAGIDSHLPADEAPIYLQVKSRQVRLTVPDNPAERPYWEGCFYIKPAELDLLIRTSNSALACVLFFHNQSEYMQSRTAIAWWMPSEQLAELRSDHFLESKDSENLELWVRYRDLAIASTSRQNEYVGLRKQSGSMNAKPGELANGKLIAPECFDFGKLSAKAR</sequence>
<dbReference type="EMBL" id="JSAB01000058">
    <property type="protein sequence ID" value="RNF31485.1"/>
    <property type="molecule type" value="Genomic_DNA"/>
</dbReference>
<gene>
    <name evidence="1" type="ORF">NM04_06940</name>
</gene>
<organism evidence="1 2">
    <name type="scientific">Massilia aurea</name>
    <dbReference type="NCBI Taxonomy" id="373040"/>
    <lineage>
        <taxon>Bacteria</taxon>
        <taxon>Pseudomonadati</taxon>
        <taxon>Pseudomonadota</taxon>
        <taxon>Betaproteobacteria</taxon>
        <taxon>Burkholderiales</taxon>
        <taxon>Oxalobacteraceae</taxon>
        <taxon>Telluria group</taxon>
        <taxon>Massilia</taxon>
    </lineage>
</organism>
<keyword evidence="2" id="KW-1185">Reference proteome</keyword>
<dbReference type="Proteomes" id="UP000283254">
    <property type="component" value="Unassembled WGS sequence"/>
</dbReference>
<evidence type="ECO:0008006" key="3">
    <source>
        <dbReference type="Google" id="ProtNLM"/>
    </source>
</evidence>
<dbReference type="OrthoDB" id="9015616at2"/>
<reference evidence="1" key="1">
    <citation type="submission" date="2014-10" db="EMBL/GenBank/DDBJ databases">
        <title>Massilia sp. genome.</title>
        <authorList>
            <person name="Xu B."/>
            <person name="Dai L."/>
            <person name="Huang Z."/>
        </authorList>
    </citation>
    <scope>NUCLEOTIDE SEQUENCE [LARGE SCALE GENOMIC DNA]</scope>
    <source>
        <strain evidence="1">CFS-1</strain>
    </source>
</reference>
<proteinExistence type="predicted"/>
<evidence type="ECO:0000313" key="1">
    <source>
        <dbReference type="EMBL" id="RNF31485.1"/>
    </source>
</evidence>